<dbReference type="CDD" id="cd22160">
    <property type="entry name" value="F-box_AtFBL13-like"/>
    <property type="match status" value="1"/>
</dbReference>
<dbReference type="PANTHER" id="PTHR32212:SF234">
    <property type="entry name" value="F-BOX_LRR-REPEAT PROTEIN 13-LIKE"/>
    <property type="match status" value="1"/>
</dbReference>
<evidence type="ECO:0000313" key="3">
    <source>
        <dbReference type="Proteomes" id="UP000813462"/>
    </source>
</evidence>
<dbReference type="EMBL" id="JAEACU010000004">
    <property type="protein sequence ID" value="KAH7533994.1"/>
    <property type="molecule type" value="Genomic_DNA"/>
</dbReference>
<name>A0A978VLM5_ZIZJJ</name>
<accession>A0A978VLM5</accession>
<proteinExistence type="predicted"/>
<dbReference type="PROSITE" id="PS50181">
    <property type="entry name" value="FBOX"/>
    <property type="match status" value="1"/>
</dbReference>
<dbReference type="Proteomes" id="UP000813462">
    <property type="component" value="Unassembled WGS sequence"/>
</dbReference>
<dbReference type="InterPro" id="IPR001810">
    <property type="entry name" value="F-box_dom"/>
</dbReference>
<evidence type="ECO:0000313" key="2">
    <source>
        <dbReference type="EMBL" id="KAH7533994.1"/>
    </source>
</evidence>
<dbReference type="InterPro" id="IPR055411">
    <property type="entry name" value="LRR_FXL15/At3g58940/PEG3-like"/>
</dbReference>
<dbReference type="AlphaFoldDB" id="A0A978VLM5"/>
<reference evidence="2" key="1">
    <citation type="journal article" date="2021" name="Front. Plant Sci.">
        <title>Chromosome-Scale Genome Assembly for Chinese Sour Jujube and Insights Into Its Genome Evolution and Domestication Signature.</title>
        <authorList>
            <person name="Shen L.-Y."/>
            <person name="Luo H."/>
            <person name="Wang X.-L."/>
            <person name="Wang X.-M."/>
            <person name="Qiu X.-J."/>
            <person name="Liu H."/>
            <person name="Zhou S.-S."/>
            <person name="Jia K.-H."/>
            <person name="Nie S."/>
            <person name="Bao Y.-T."/>
            <person name="Zhang R.-G."/>
            <person name="Yun Q.-Z."/>
            <person name="Chai Y.-H."/>
            <person name="Lu J.-Y."/>
            <person name="Li Y."/>
            <person name="Zhao S.-W."/>
            <person name="Mao J.-F."/>
            <person name="Jia S.-G."/>
            <person name="Mao Y.-M."/>
        </authorList>
    </citation>
    <scope>NUCLEOTIDE SEQUENCE</scope>
    <source>
        <strain evidence="2">AT0</strain>
        <tissue evidence="2">Leaf</tissue>
    </source>
</reference>
<dbReference type="InterPro" id="IPR053781">
    <property type="entry name" value="F-box_AtFBL13-like"/>
</dbReference>
<protein>
    <recommendedName>
        <fullName evidence="1">F-box domain-containing protein</fullName>
    </recommendedName>
</protein>
<comment type="caution">
    <text evidence="2">The sequence shown here is derived from an EMBL/GenBank/DDBJ whole genome shotgun (WGS) entry which is preliminary data.</text>
</comment>
<dbReference type="PANTHER" id="PTHR32212">
    <property type="entry name" value="CYCLIN-LIKE F-BOX"/>
    <property type="match status" value="1"/>
</dbReference>
<dbReference type="Pfam" id="PF24758">
    <property type="entry name" value="LRR_At5g56370"/>
    <property type="match status" value="1"/>
</dbReference>
<organism evidence="2 3">
    <name type="scientific">Ziziphus jujuba var. spinosa</name>
    <dbReference type="NCBI Taxonomy" id="714518"/>
    <lineage>
        <taxon>Eukaryota</taxon>
        <taxon>Viridiplantae</taxon>
        <taxon>Streptophyta</taxon>
        <taxon>Embryophyta</taxon>
        <taxon>Tracheophyta</taxon>
        <taxon>Spermatophyta</taxon>
        <taxon>Magnoliopsida</taxon>
        <taxon>eudicotyledons</taxon>
        <taxon>Gunneridae</taxon>
        <taxon>Pentapetalae</taxon>
        <taxon>rosids</taxon>
        <taxon>fabids</taxon>
        <taxon>Rosales</taxon>
        <taxon>Rhamnaceae</taxon>
        <taxon>Paliureae</taxon>
        <taxon>Ziziphus</taxon>
    </lineage>
</organism>
<dbReference type="SUPFAM" id="SSF81383">
    <property type="entry name" value="F-box domain"/>
    <property type="match status" value="1"/>
</dbReference>
<gene>
    <name evidence="2" type="ORF">FEM48_Zijuj04G0190700</name>
</gene>
<evidence type="ECO:0000259" key="1">
    <source>
        <dbReference type="PROSITE" id="PS50181"/>
    </source>
</evidence>
<dbReference type="InterPro" id="IPR032675">
    <property type="entry name" value="LRR_dom_sf"/>
</dbReference>
<dbReference type="Gene3D" id="3.80.10.10">
    <property type="entry name" value="Ribonuclease Inhibitor"/>
    <property type="match status" value="1"/>
</dbReference>
<feature type="domain" description="F-box" evidence="1">
    <location>
        <begin position="24"/>
        <end position="60"/>
    </location>
</feature>
<sequence>METEEAKKHCGRKEGDKTNIVVVVDRISELPDPLIHHILSYLPAYYAVRTSILSKRWRNMWIYVTVLCFEEFMDVTLKNMFQSRWKMVYNFVSNCLIYRKRFMELSEIVTSITRLKLKMQYRSRSIGKENVDNSLNIAVESNVKELDVCMIENSRASYPLAHSILYSRSLTILKLEKLLLLDVNLPVSLPSLKALCLDNVVCYDNSLQNLISGCPVIEDLSLTALECPHHQYVALVVGRVWSTILVFDAPNLLEATLKLRDEFFYGTSFHLILFLSYFKCLEKMVLSFGLKEDLIIPMDVRNLCRPPLPTLKHLKVKRHDALERNSELKDVFLWCAPFLETLEIE</sequence>
<dbReference type="InterPro" id="IPR036047">
    <property type="entry name" value="F-box-like_dom_sf"/>
</dbReference>
<dbReference type="Pfam" id="PF00646">
    <property type="entry name" value="F-box"/>
    <property type="match status" value="1"/>
</dbReference>